<organism evidence="1 2">
    <name type="scientific">Hominenteromicrobium mulieris</name>
    <dbReference type="NCBI Taxonomy" id="2885357"/>
    <lineage>
        <taxon>Bacteria</taxon>
        <taxon>Bacillati</taxon>
        <taxon>Bacillota</taxon>
        <taxon>Clostridia</taxon>
        <taxon>Eubacteriales</taxon>
        <taxon>Oscillospiraceae</taxon>
        <taxon>Hominenteromicrobium</taxon>
    </lineage>
</organism>
<evidence type="ECO:0000313" key="2">
    <source>
        <dbReference type="Proteomes" id="UP001199424"/>
    </source>
</evidence>
<name>A0AAE3AKK3_9FIRM</name>
<dbReference type="AlphaFoldDB" id="A0AAE3AKK3"/>
<dbReference type="Proteomes" id="UP001199424">
    <property type="component" value="Unassembled WGS sequence"/>
</dbReference>
<dbReference type="EMBL" id="JAJEQC010000003">
    <property type="protein sequence ID" value="MCC2136253.1"/>
    <property type="molecule type" value="Genomic_DNA"/>
</dbReference>
<evidence type="ECO:0000313" key="1">
    <source>
        <dbReference type="EMBL" id="MCC2136253.1"/>
    </source>
</evidence>
<comment type="caution">
    <text evidence="1">The sequence shown here is derived from an EMBL/GenBank/DDBJ whole genome shotgun (WGS) entry which is preliminary data.</text>
</comment>
<accession>A0AAE3AKK3</accession>
<gene>
    <name evidence="1" type="ORF">LKD31_04380</name>
</gene>
<keyword evidence="2" id="KW-1185">Reference proteome</keyword>
<dbReference type="Pfam" id="PF12669">
    <property type="entry name" value="FeoB_associated"/>
    <property type="match status" value="1"/>
</dbReference>
<proteinExistence type="predicted"/>
<dbReference type="RefSeq" id="WP_308448781.1">
    <property type="nucleotide sequence ID" value="NZ_JAJEQC010000003.1"/>
</dbReference>
<reference evidence="1" key="1">
    <citation type="submission" date="2021-10" db="EMBL/GenBank/DDBJ databases">
        <title>Anaerobic single-cell dispensing facilitates the cultivation of human gut bacteria.</title>
        <authorList>
            <person name="Afrizal A."/>
        </authorList>
    </citation>
    <scope>NUCLEOTIDE SEQUENCE</scope>
    <source>
        <strain evidence="1">CLA-AA-H250</strain>
    </source>
</reference>
<sequence length="55" mass="5693">MMDKLNIGTALVFLLLVIAVFLAVRAIQKGKTGGCGGDCTHCAGSCAKPEQKNKA</sequence>
<protein>
    <submittedName>
        <fullName evidence="1">FeoB-associated Cys-rich membrane protein</fullName>
    </submittedName>
</protein>